<reference evidence="6" key="1">
    <citation type="submission" date="2022-03" db="EMBL/GenBank/DDBJ databases">
        <authorList>
            <person name="Santos J.D.N."/>
            <person name="Kallscheuer N."/>
            <person name="Jogler C."/>
            <person name="Lage O.M."/>
        </authorList>
    </citation>
    <scope>NUCLEOTIDE SEQUENCE</scope>
    <source>
        <strain evidence="6">M600PL45_2</strain>
    </source>
</reference>
<evidence type="ECO:0000256" key="1">
    <source>
        <dbReference type="ARBA" id="ARBA00006622"/>
    </source>
</evidence>
<proteinExistence type="inferred from homology"/>
<comment type="similarity">
    <text evidence="1">Belongs to the cysteine dioxygenase family.</text>
</comment>
<dbReference type="EMBL" id="JAKWJU010000002">
    <property type="protein sequence ID" value="MCH6160524.1"/>
    <property type="molecule type" value="Genomic_DNA"/>
</dbReference>
<dbReference type="GO" id="GO:0051213">
    <property type="term" value="F:dioxygenase activity"/>
    <property type="evidence" value="ECO:0007669"/>
    <property type="project" value="UniProtKB-KW"/>
</dbReference>
<dbReference type="Gene3D" id="2.60.120.10">
    <property type="entry name" value="Jelly Rolls"/>
    <property type="match status" value="1"/>
</dbReference>
<sequence length="200" mass="21607">MATSTQRPTSETAARTAPRTARLDALVGEVREVVARGMAPDVTAYLAGEKLAPHLGAVGCTDALLTPEQQEGDPERYRQHLLHAESDGSFSIVALVWLPGQCTSVHDHVSWCVTGVHQGEEHERRYRLLPAEEPGGSARLVATEDVVNPVGAVCGFAPPGDIHKVWNGCREKAISLHIYGADISRLGSSVRRVYELPADR</sequence>
<evidence type="ECO:0000256" key="4">
    <source>
        <dbReference type="ARBA" id="ARBA00023002"/>
    </source>
</evidence>
<organism evidence="6 7">
    <name type="scientific">Streptomyces marispadix</name>
    <dbReference type="NCBI Taxonomy" id="2922868"/>
    <lineage>
        <taxon>Bacteria</taxon>
        <taxon>Bacillati</taxon>
        <taxon>Actinomycetota</taxon>
        <taxon>Actinomycetes</taxon>
        <taxon>Kitasatosporales</taxon>
        <taxon>Streptomycetaceae</taxon>
        <taxon>Streptomyces</taxon>
    </lineage>
</organism>
<dbReference type="Proteomes" id="UP001166784">
    <property type="component" value="Unassembled WGS sequence"/>
</dbReference>
<keyword evidence="4" id="KW-0560">Oxidoreductase</keyword>
<dbReference type="InterPro" id="IPR014710">
    <property type="entry name" value="RmlC-like_jellyroll"/>
</dbReference>
<evidence type="ECO:0000256" key="5">
    <source>
        <dbReference type="ARBA" id="ARBA00023004"/>
    </source>
</evidence>
<dbReference type="InterPro" id="IPR010300">
    <property type="entry name" value="CDO_1"/>
</dbReference>
<keyword evidence="5" id="KW-0408">Iron</keyword>
<gene>
    <name evidence="6" type="ORF">MMA15_08905</name>
</gene>
<accession>A0ABS9SW69</accession>
<evidence type="ECO:0000256" key="3">
    <source>
        <dbReference type="ARBA" id="ARBA00022964"/>
    </source>
</evidence>
<evidence type="ECO:0000256" key="2">
    <source>
        <dbReference type="ARBA" id="ARBA00022723"/>
    </source>
</evidence>
<protein>
    <submittedName>
        <fullName evidence="6">Cysteine dioxygenase family protein</fullName>
    </submittedName>
</protein>
<dbReference type="RefSeq" id="WP_241058581.1">
    <property type="nucleotide sequence ID" value="NZ_JAKWJU010000002.1"/>
</dbReference>
<dbReference type="SUPFAM" id="SSF51182">
    <property type="entry name" value="RmlC-like cupins"/>
    <property type="match status" value="1"/>
</dbReference>
<comment type="caution">
    <text evidence="6">The sequence shown here is derived from an EMBL/GenBank/DDBJ whole genome shotgun (WGS) entry which is preliminary data.</text>
</comment>
<evidence type="ECO:0000313" key="7">
    <source>
        <dbReference type="Proteomes" id="UP001166784"/>
    </source>
</evidence>
<dbReference type="PANTHER" id="PTHR12918">
    <property type="entry name" value="CYSTEINE DIOXYGENASE"/>
    <property type="match status" value="1"/>
</dbReference>
<keyword evidence="2" id="KW-0479">Metal-binding</keyword>
<name>A0ABS9SW69_9ACTN</name>
<evidence type="ECO:0000313" key="6">
    <source>
        <dbReference type="EMBL" id="MCH6160524.1"/>
    </source>
</evidence>
<dbReference type="InterPro" id="IPR011051">
    <property type="entry name" value="RmlC_Cupin_sf"/>
</dbReference>
<keyword evidence="3 6" id="KW-0223">Dioxygenase</keyword>
<dbReference type="PANTHER" id="PTHR12918:SF1">
    <property type="entry name" value="CYSTEINE DIOXYGENASE TYPE 1"/>
    <property type="match status" value="1"/>
</dbReference>
<keyword evidence="7" id="KW-1185">Reference proteome</keyword>
<reference evidence="6" key="2">
    <citation type="journal article" date="2023" name="Int. J. Syst. Evol. Microbiol.">
        <title>Streptomyces marispadix sp. nov., isolated from marine beach sediment of the Northern Coast of Portugal.</title>
        <authorList>
            <person name="dos Santos J.D.N."/>
            <person name="Vitorino I.R."/>
            <person name="Kallscheuer N."/>
            <person name="Srivastava A."/>
            <person name="Krautwurst S."/>
            <person name="Marz M."/>
            <person name="Jogler C."/>
            <person name="Lobo Da Cunha A."/>
            <person name="Catita J."/>
            <person name="Goncalves H."/>
            <person name="Gonzalez I."/>
            <person name="Reyes F."/>
            <person name="Lage O.M."/>
        </authorList>
    </citation>
    <scope>NUCLEOTIDE SEQUENCE</scope>
    <source>
        <strain evidence="6">M600PL45_2</strain>
    </source>
</reference>
<dbReference type="CDD" id="cd10548">
    <property type="entry name" value="cupin_CDO"/>
    <property type="match status" value="1"/>
</dbReference>
<dbReference type="Pfam" id="PF05995">
    <property type="entry name" value="CDO_I"/>
    <property type="match status" value="1"/>
</dbReference>